<dbReference type="AlphaFoldDB" id="A0A1J5PWJ8"/>
<name>A0A1J5PWJ8_9ZZZZ</name>
<evidence type="ECO:0000313" key="1">
    <source>
        <dbReference type="EMBL" id="OIQ67989.1"/>
    </source>
</evidence>
<dbReference type="SUPFAM" id="SSF54637">
    <property type="entry name" value="Thioesterase/thiol ester dehydrase-isomerase"/>
    <property type="match status" value="1"/>
</dbReference>
<accession>A0A1J5PWJ8</accession>
<dbReference type="EMBL" id="MLJW01005573">
    <property type="protein sequence ID" value="OIQ67989.1"/>
    <property type="molecule type" value="Genomic_DNA"/>
</dbReference>
<comment type="caution">
    <text evidence="1">The sequence shown here is derived from an EMBL/GenBank/DDBJ whole genome shotgun (WGS) entry which is preliminary data.</text>
</comment>
<proteinExistence type="predicted"/>
<protein>
    <recommendedName>
        <fullName evidence="2">Acyl dehydratase</fullName>
    </recommendedName>
</protein>
<dbReference type="Gene3D" id="3.10.129.10">
    <property type="entry name" value="Hotdog Thioesterase"/>
    <property type="match status" value="1"/>
</dbReference>
<evidence type="ECO:0008006" key="2">
    <source>
        <dbReference type="Google" id="ProtNLM"/>
    </source>
</evidence>
<sequence length="167" mass="18708">MVTADQLRTKPQTWFDDIEAGQEMPPLVIGPMTPTHLFRWSAAIENWHRIHYDQSFAVYHDGLPNILAQGSWKQSILPRYLKDLCLPDGWPWKVQFQHRAMIVPGDTLTVWATVTGKRVADGLGLVEMDVGMKTQDDIETCPGTATIVLPVKGGRAVPYPFVAPKEA</sequence>
<organism evidence="1">
    <name type="scientific">mine drainage metagenome</name>
    <dbReference type="NCBI Taxonomy" id="410659"/>
    <lineage>
        <taxon>unclassified sequences</taxon>
        <taxon>metagenomes</taxon>
        <taxon>ecological metagenomes</taxon>
    </lineage>
</organism>
<reference evidence="1" key="1">
    <citation type="submission" date="2016-10" db="EMBL/GenBank/DDBJ databases">
        <title>Sequence of Gallionella enrichment culture.</title>
        <authorList>
            <person name="Poehlein A."/>
            <person name="Muehling M."/>
            <person name="Daniel R."/>
        </authorList>
    </citation>
    <scope>NUCLEOTIDE SEQUENCE</scope>
</reference>
<dbReference type="InterPro" id="IPR029069">
    <property type="entry name" value="HotDog_dom_sf"/>
</dbReference>
<gene>
    <name evidence="1" type="ORF">GALL_504240</name>
</gene>